<organism evidence="1 2">
    <name type="scientific">Senna tora</name>
    <dbReference type="NCBI Taxonomy" id="362788"/>
    <lineage>
        <taxon>Eukaryota</taxon>
        <taxon>Viridiplantae</taxon>
        <taxon>Streptophyta</taxon>
        <taxon>Embryophyta</taxon>
        <taxon>Tracheophyta</taxon>
        <taxon>Spermatophyta</taxon>
        <taxon>Magnoliopsida</taxon>
        <taxon>eudicotyledons</taxon>
        <taxon>Gunneridae</taxon>
        <taxon>Pentapetalae</taxon>
        <taxon>rosids</taxon>
        <taxon>fabids</taxon>
        <taxon>Fabales</taxon>
        <taxon>Fabaceae</taxon>
        <taxon>Caesalpinioideae</taxon>
        <taxon>Cassia clade</taxon>
        <taxon>Senna</taxon>
    </lineage>
</organism>
<comment type="caution">
    <text evidence="1">The sequence shown here is derived from an EMBL/GenBank/DDBJ whole genome shotgun (WGS) entry which is preliminary data.</text>
</comment>
<accession>A0A835CH30</accession>
<proteinExistence type="predicted"/>
<protein>
    <submittedName>
        <fullName evidence="1">Protein ANTI-SILENCING 1</fullName>
    </submittedName>
</protein>
<dbReference type="GO" id="GO:0003723">
    <property type="term" value="F:RNA binding"/>
    <property type="evidence" value="ECO:0007669"/>
    <property type="project" value="TreeGrafter"/>
</dbReference>
<keyword evidence="2" id="KW-1185">Reference proteome</keyword>
<dbReference type="Proteomes" id="UP000634136">
    <property type="component" value="Unassembled WGS sequence"/>
</dbReference>
<evidence type="ECO:0000313" key="2">
    <source>
        <dbReference type="Proteomes" id="UP000634136"/>
    </source>
</evidence>
<sequence length="60" mass="7123">MASIGAVCGYSRYYAMSRPTEANVEDERDFKWGNKRGDGVKNKYVQFYESFTYKRVEYFL</sequence>
<reference evidence="1" key="1">
    <citation type="submission" date="2020-09" db="EMBL/GenBank/DDBJ databases">
        <title>Genome-Enabled Discovery of Anthraquinone Biosynthesis in Senna tora.</title>
        <authorList>
            <person name="Kang S.-H."/>
            <person name="Pandey R.P."/>
            <person name="Lee C.-M."/>
            <person name="Sim J.-S."/>
            <person name="Jeong J.-T."/>
            <person name="Choi B.-S."/>
            <person name="Jung M."/>
            <person name="Ginzburg D."/>
            <person name="Zhao K."/>
            <person name="Won S.Y."/>
            <person name="Oh T.-J."/>
            <person name="Yu Y."/>
            <person name="Kim N.-H."/>
            <person name="Lee O.R."/>
            <person name="Lee T.-H."/>
            <person name="Bashyal P."/>
            <person name="Kim T.-S."/>
            <person name="Lee W.-H."/>
            <person name="Kawkins C."/>
            <person name="Kim C.-K."/>
            <person name="Kim J.S."/>
            <person name="Ahn B.O."/>
            <person name="Rhee S.Y."/>
            <person name="Sohng J.K."/>
        </authorList>
    </citation>
    <scope>NUCLEOTIDE SEQUENCE</scope>
    <source>
        <tissue evidence="1">Leaf</tissue>
    </source>
</reference>
<gene>
    <name evidence="1" type="ORF">G2W53_004202</name>
</gene>
<evidence type="ECO:0000313" key="1">
    <source>
        <dbReference type="EMBL" id="KAF7841904.1"/>
    </source>
</evidence>
<dbReference type="EMBL" id="JAAIUW010000002">
    <property type="protein sequence ID" value="KAF7841904.1"/>
    <property type="molecule type" value="Genomic_DNA"/>
</dbReference>
<dbReference type="PANTHER" id="PTHR47073:SF2">
    <property type="entry name" value="PROTEIN ANTI-SILENCING 1"/>
    <property type="match status" value="1"/>
</dbReference>
<dbReference type="PANTHER" id="PTHR47073">
    <property type="entry name" value="PROTEIN ANTI-SILENCING 1"/>
    <property type="match status" value="1"/>
</dbReference>
<dbReference type="AlphaFoldDB" id="A0A835CH30"/>
<name>A0A835CH30_9FABA</name>